<comment type="caution">
    <text evidence="7">The sequence shown here is derived from an EMBL/GenBank/DDBJ whole genome shotgun (WGS) entry which is preliminary data.</text>
</comment>
<evidence type="ECO:0000313" key="7">
    <source>
        <dbReference type="EMBL" id="PVV04320.1"/>
    </source>
</evidence>
<evidence type="ECO:0000256" key="6">
    <source>
        <dbReference type="SAM" id="Phobius"/>
    </source>
</evidence>
<feature type="transmembrane region" description="Helical" evidence="6">
    <location>
        <begin position="79"/>
        <end position="107"/>
    </location>
</feature>
<organism evidence="7 8">
    <name type="scientific">Smittium megazygosporum</name>
    <dbReference type="NCBI Taxonomy" id="133381"/>
    <lineage>
        <taxon>Eukaryota</taxon>
        <taxon>Fungi</taxon>
        <taxon>Fungi incertae sedis</taxon>
        <taxon>Zoopagomycota</taxon>
        <taxon>Kickxellomycotina</taxon>
        <taxon>Harpellomycetes</taxon>
        <taxon>Harpellales</taxon>
        <taxon>Legeriomycetaceae</taxon>
        <taxon>Smittium</taxon>
    </lineage>
</organism>
<accession>A0A2T9ZIC9</accession>
<dbReference type="PANTHER" id="PTHR36460:SF1">
    <property type="entry name" value="UPF0132 DOMAIN PROTEIN (AFU_ORTHOLOGUE AFUA_3G10255)"/>
    <property type="match status" value="1"/>
</dbReference>
<sequence length="138" mass="15804">MYSQLESQPQQGSSSSDQVDQEQHVAVSRYATVVPIRIDIEAALCYVFFCFSGVLLLIFERENDFIRFHAYQSTLLSISSFFSILVLGSVFGSYTIFFIIAFILNFYMAYRAYKDSSTLDYYLLPVIGKVAFEWTASE</sequence>
<dbReference type="Proteomes" id="UP000245609">
    <property type="component" value="Unassembled WGS sequence"/>
</dbReference>
<keyword evidence="8" id="KW-1185">Reference proteome</keyword>
<dbReference type="EMBL" id="MBFS01000137">
    <property type="protein sequence ID" value="PVV04320.1"/>
    <property type="molecule type" value="Genomic_DNA"/>
</dbReference>
<proteinExistence type="predicted"/>
<gene>
    <name evidence="7" type="ORF">BB560_001182</name>
</gene>
<evidence type="ECO:0000313" key="8">
    <source>
        <dbReference type="Proteomes" id="UP000245609"/>
    </source>
</evidence>
<keyword evidence="3 6" id="KW-1133">Transmembrane helix</keyword>
<dbReference type="OrthoDB" id="5546837at2759"/>
<keyword evidence="4 6" id="KW-0472">Membrane</keyword>
<evidence type="ECO:0000256" key="2">
    <source>
        <dbReference type="ARBA" id="ARBA00022692"/>
    </source>
</evidence>
<dbReference type="PANTHER" id="PTHR36460">
    <property type="entry name" value="UPF0132 DOMAIN PROTEIN (AFU_ORTHOLOGUE AFUA_3G10255)"/>
    <property type="match status" value="1"/>
</dbReference>
<evidence type="ECO:0000256" key="3">
    <source>
        <dbReference type="ARBA" id="ARBA00022989"/>
    </source>
</evidence>
<evidence type="ECO:0000256" key="5">
    <source>
        <dbReference type="SAM" id="MobiDB-lite"/>
    </source>
</evidence>
<dbReference type="AlphaFoldDB" id="A0A2T9ZIC9"/>
<keyword evidence="2 6" id="KW-0812">Transmembrane</keyword>
<comment type="subcellular location">
    <subcellularLocation>
        <location evidence="1">Membrane</location>
        <topology evidence="1">Multi-pass membrane protein</topology>
    </subcellularLocation>
</comment>
<reference evidence="7 8" key="1">
    <citation type="journal article" date="2018" name="MBio">
        <title>Comparative Genomics Reveals the Core Gene Toolbox for the Fungus-Insect Symbiosis.</title>
        <authorList>
            <person name="Wang Y."/>
            <person name="Stata M."/>
            <person name="Wang W."/>
            <person name="Stajich J.E."/>
            <person name="White M.M."/>
            <person name="Moncalvo J.M."/>
        </authorList>
    </citation>
    <scope>NUCLEOTIDE SEQUENCE [LARGE SCALE GENOMIC DNA]</scope>
    <source>
        <strain evidence="7 8">SC-DP-2</strain>
    </source>
</reference>
<dbReference type="GO" id="GO:0016020">
    <property type="term" value="C:membrane"/>
    <property type="evidence" value="ECO:0007669"/>
    <property type="project" value="UniProtKB-SubCell"/>
</dbReference>
<feature type="transmembrane region" description="Helical" evidence="6">
    <location>
        <begin position="38"/>
        <end position="59"/>
    </location>
</feature>
<feature type="compositionally biased region" description="Low complexity" evidence="5">
    <location>
        <begin position="1"/>
        <end position="18"/>
    </location>
</feature>
<feature type="region of interest" description="Disordered" evidence="5">
    <location>
        <begin position="1"/>
        <end position="20"/>
    </location>
</feature>
<evidence type="ECO:0000256" key="4">
    <source>
        <dbReference type="ARBA" id="ARBA00023136"/>
    </source>
</evidence>
<dbReference type="STRING" id="133381.A0A2T9ZIC9"/>
<name>A0A2T9ZIC9_9FUNG</name>
<evidence type="ECO:0000256" key="1">
    <source>
        <dbReference type="ARBA" id="ARBA00004141"/>
    </source>
</evidence>
<protein>
    <submittedName>
        <fullName evidence="7">Uncharacterized protein</fullName>
    </submittedName>
</protein>